<dbReference type="Pfam" id="PF17170">
    <property type="entry name" value="DUF5128"/>
    <property type="match status" value="1"/>
</dbReference>
<evidence type="ECO:0000256" key="3">
    <source>
        <dbReference type="ARBA" id="ARBA00023180"/>
    </source>
</evidence>
<dbReference type="PROSITE" id="PS51125">
    <property type="entry name" value="NHL"/>
    <property type="match status" value="3"/>
</dbReference>
<dbReference type="SUPFAM" id="SSF101898">
    <property type="entry name" value="NHL repeat"/>
    <property type="match status" value="1"/>
</dbReference>
<evidence type="ECO:0000256" key="1">
    <source>
        <dbReference type="ARBA" id="ARBA00022729"/>
    </source>
</evidence>
<dbReference type="InterPro" id="IPR001258">
    <property type="entry name" value="NHL_repeat"/>
</dbReference>
<gene>
    <name evidence="4" type="ORF">MNBD_GAMMA25-2524</name>
</gene>
<reference evidence="4" key="1">
    <citation type="submission" date="2018-06" db="EMBL/GenBank/DDBJ databases">
        <authorList>
            <person name="Zhirakovskaya E."/>
        </authorList>
    </citation>
    <scope>NUCLEOTIDE SEQUENCE</scope>
</reference>
<dbReference type="AlphaFoldDB" id="A0A3B1BIP2"/>
<dbReference type="PROSITE" id="PS51257">
    <property type="entry name" value="PROKAR_LIPOPROTEIN"/>
    <property type="match status" value="1"/>
</dbReference>
<name>A0A3B1BIP2_9ZZZZ</name>
<dbReference type="PANTHER" id="PTHR10680">
    <property type="entry name" value="PEPTIDYL-GLYCINE ALPHA-AMIDATING MONOOXYGENASE"/>
    <property type="match status" value="1"/>
</dbReference>
<proteinExistence type="predicted"/>
<protein>
    <recommendedName>
        <fullName evidence="5">NHL repeat domain protein</fullName>
    </recommendedName>
</protein>
<accession>A0A3B1BIP2</accession>
<evidence type="ECO:0008006" key="5">
    <source>
        <dbReference type="Google" id="ProtNLM"/>
    </source>
</evidence>
<evidence type="ECO:0000313" key="4">
    <source>
        <dbReference type="EMBL" id="VAX10430.1"/>
    </source>
</evidence>
<dbReference type="EMBL" id="UOFY01000050">
    <property type="protein sequence ID" value="VAX10430.1"/>
    <property type="molecule type" value="Genomic_DNA"/>
</dbReference>
<keyword evidence="2" id="KW-0677">Repeat</keyword>
<organism evidence="4">
    <name type="scientific">hydrothermal vent metagenome</name>
    <dbReference type="NCBI Taxonomy" id="652676"/>
    <lineage>
        <taxon>unclassified sequences</taxon>
        <taxon>metagenomes</taxon>
        <taxon>ecological metagenomes</taxon>
    </lineage>
</organism>
<dbReference type="InterPro" id="IPR011042">
    <property type="entry name" value="6-blade_b-propeller_TolB-like"/>
</dbReference>
<dbReference type="Pfam" id="PF01436">
    <property type="entry name" value="NHL"/>
    <property type="match status" value="2"/>
</dbReference>
<sequence length="360" mass="39734">MKLVCYFFSLTLLAGCATQDKLNDPDRAPFWPSLPDLPRFEYEVSLRNDLSIADRDKFDHFKAALTGETEHAKIMLIKPLDVAAYKGRIIVSDSVMRIVYLFDVPRRMTYVFGGRGEGKLQKPLGVAIDKNLNFYVTDAGSKNVVVYDTSGHFKYHIGNPEELNKPTDVAVNPDGTRIYIVDAGGLDSMQHQVVAYNAKGEKLFSIGKRGTQPGQFNLPTHAAVAPDGTLYVLDTGNFRVQAFDPDGKYITSWGGLGSGFGHFSRPRGIAVDNNGNVYVSDASFGNVQIFNPKGQLLMSLGQGGTQDQRGVYSLIAGISVDETNRVYIIDQHFQKVEVIKHLTESEGEAIMLEYGVKPPR</sequence>
<evidence type="ECO:0000256" key="2">
    <source>
        <dbReference type="ARBA" id="ARBA00022737"/>
    </source>
</evidence>
<keyword evidence="3" id="KW-0325">Glycoprotein</keyword>
<dbReference type="Gene3D" id="2.120.10.30">
    <property type="entry name" value="TolB, C-terminal domain"/>
    <property type="match status" value="2"/>
</dbReference>
<keyword evidence="1" id="KW-0732">Signal</keyword>